<evidence type="ECO:0000259" key="3">
    <source>
        <dbReference type="Pfam" id="PF00135"/>
    </source>
</evidence>
<comment type="similarity">
    <text evidence="1">Belongs to the type-B carboxylesterase/lipase family.</text>
</comment>
<dbReference type="Proteomes" id="UP000322873">
    <property type="component" value="Unassembled WGS sequence"/>
</dbReference>
<dbReference type="InterPro" id="IPR002018">
    <property type="entry name" value="CarbesteraseB"/>
</dbReference>
<keyword evidence="5" id="KW-1185">Reference proteome</keyword>
<dbReference type="Pfam" id="PF00135">
    <property type="entry name" value="COesterase"/>
    <property type="match status" value="1"/>
</dbReference>
<feature type="domain" description="Carboxylesterase type B" evidence="3">
    <location>
        <begin position="138"/>
        <end position="346"/>
    </location>
</feature>
<comment type="caution">
    <text evidence="4">The sequence shown here is derived from an EMBL/GenBank/DDBJ whole genome shotgun (WGS) entry which is preliminary data.</text>
</comment>
<sequence length="449" mass="51282">MNFTTYYKLFADNSITFLLTFSYKFFRGITHNESSHDVYEDDAISMWQFRGIKYGKIPARFMQAELNEEFENFTDYYHYGPRCPQKTRLVRLEDALIGIPDRFVNSTKEVFDELNCLDVIITTPDGQDKKSKLPVMPIVHVALNYRLGPLGYVGSEELRKELGNINRGNYGLRDIVFFPIFLSTLNILTIPQNLAITWISKHIAPFGGSPGRLTIYSESAGSVCVESQIHSLLPPHFHRAIMQSQTMGQPLFSTPQSIEAKSDIYNKLKENIGVKTVKELQQVEWKKLIEAYGAIKTGSIELGMIDDEFFGKDWRTRFSFKDQEGESIANKTPPEVMMGNTGREGTTEEILRTYHITIPAAPVPASDRQLTDPNLADSLLTILENLFFYKGTAEFIAHAQAHSKHKVIVRQFIFQQRNPLLTAGNFTISQPMFWISFIFIGRRESLMIL</sequence>
<proteinExistence type="inferred from homology"/>
<evidence type="ECO:0000313" key="5">
    <source>
        <dbReference type="Proteomes" id="UP000322873"/>
    </source>
</evidence>
<reference evidence="4 5" key="1">
    <citation type="submission" date="2019-06" db="EMBL/GenBank/DDBJ databases">
        <title>Genome Sequence of the Brown Rot Fungal Pathogen Monilinia fructicola.</title>
        <authorList>
            <person name="De Miccolis Angelini R.M."/>
            <person name="Landi L."/>
            <person name="Abate D."/>
            <person name="Pollastro S."/>
            <person name="Romanazzi G."/>
            <person name="Faretra F."/>
        </authorList>
    </citation>
    <scope>NUCLEOTIDE SEQUENCE [LARGE SCALE GENOMIC DNA]</scope>
    <source>
        <strain evidence="4 5">Mfrc123</strain>
    </source>
</reference>
<organism evidence="4 5">
    <name type="scientific">Monilinia fructicola</name>
    <name type="common">Brown rot fungus</name>
    <name type="synonym">Ciboria fructicola</name>
    <dbReference type="NCBI Taxonomy" id="38448"/>
    <lineage>
        <taxon>Eukaryota</taxon>
        <taxon>Fungi</taxon>
        <taxon>Dikarya</taxon>
        <taxon>Ascomycota</taxon>
        <taxon>Pezizomycotina</taxon>
        <taxon>Leotiomycetes</taxon>
        <taxon>Helotiales</taxon>
        <taxon>Sclerotiniaceae</taxon>
        <taxon>Monilinia</taxon>
    </lineage>
</organism>
<dbReference type="AlphaFoldDB" id="A0A5M9JVH5"/>
<name>A0A5M9JVH5_MONFR</name>
<evidence type="ECO:0000256" key="1">
    <source>
        <dbReference type="ARBA" id="ARBA00005964"/>
    </source>
</evidence>
<gene>
    <name evidence="4" type="ORF">EYC84_002040</name>
</gene>
<dbReference type="InterPro" id="IPR029058">
    <property type="entry name" value="AB_hydrolase_fold"/>
</dbReference>
<dbReference type="VEuPathDB" id="FungiDB:MFRU_018g01230"/>
<dbReference type="SUPFAM" id="SSF53474">
    <property type="entry name" value="alpha/beta-Hydrolases"/>
    <property type="match status" value="1"/>
</dbReference>
<protein>
    <recommendedName>
        <fullName evidence="3">Carboxylesterase type B domain-containing protein</fullName>
    </recommendedName>
</protein>
<dbReference type="Gene3D" id="3.40.50.1820">
    <property type="entry name" value="alpha/beta hydrolase"/>
    <property type="match status" value="1"/>
</dbReference>
<dbReference type="GO" id="GO:0016787">
    <property type="term" value="F:hydrolase activity"/>
    <property type="evidence" value="ECO:0007669"/>
    <property type="project" value="UniProtKB-KW"/>
</dbReference>
<accession>A0A5M9JVH5</accession>
<dbReference type="PANTHER" id="PTHR43142">
    <property type="entry name" value="CARBOXYLIC ESTER HYDROLASE"/>
    <property type="match status" value="1"/>
</dbReference>
<keyword evidence="2" id="KW-0378">Hydrolase</keyword>
<evidence type="ECO:0000313" key="4">
    <source>
        <dbReference type="EMBL" id="KAA8572119.1"/>
    </source>
</evidence>
<dbReference type="PANTHER" id="PTHR43142:SF1">
    <property type="entry name" value="CARBOXYLIC ESTER HYDROLASE"/>
    <property type="match status" value="1"/>
</dbReference>
<dbReference type="EMBL" id="VICG01000005">
    <property type="protein sequence ID" value="KAA8572119.1"/>
    <property type="molecule type" value="Genomic_DNA"/>
</dbReference>
<evidence type="ECO:0000256" key="2">
    <source>
        <dbReference type="ARBA" id="ARBA00022801"/>
    </source>
</evidence>